<feature type="binding site" evidence="8">
    <location>
        <position position="167"/>
    </location>
    <ligand>
        <name>substrate</name>
    </ligand>
</feature>
<proteinExistence type="inferred from homology"/>
<evidence type="ECO:0000256" key="8">
    <source>
        <dbReference type="HAMAP-Rule" id="MF_01445"/>
    </source>
</evidence>
<dbReference type="AlphaFoldDB" id="A0A537KYA5"/>
<evidence type="ECO:0000259" key="9">
    <source>
        <dbReference type="Pfam" id="PF00814"/>
    </source>
</evidence>
<dbReference type="InterPro" id="IPR017861">
    <property type="entry name" value="KAE1/TsaD"/>
</dbReference>
<accession>A0A537KYA5</accession>
<sequence length="348" mass="36586">MLILGIETSCDETAAAVVRDGRIIESNVIASQADLHRRFGGVVPELASRKHIERLLPVIDEALEQSGVALRDLDAVAVTYGPGLVGALAVGVAAAKSLALSLDRPLVGVNHLEGHIYAAFLTDPDLPFPALALVVSGAHTDLVGMPDHGQYHVLGRTRDDAAGEAFDKIARAMGLGYPGGPEIDRLARMGDPRAVPLPAPMAFRRSSGRVDDSLEFSFSGIKTAALRRLYAAAAGDGQFKANLAAGFQRVVVEVLVDKTMRAARSLGVKTVIVVGGVAANTLLRAEVERACAAAGYRLVVPPPLLCTDNAVMIAAAGYYRLTRGYRSDLGLGAYSDLSLEQTPNNSSP</sequence>
<feature type="binding site" evidence="8">
    <location>
        <begin position="134"/>
        <end position="138"/>
    </location>
    <ligand>
        <name>substrate</name>
    </ligand>
</feature>
<evidence type="ECO:0000256" key="4">
    <source>
        <dbReference type="ARBA" id="ARBA00022723"/>
    </source>
</evidence>
<organism evidence="10 11">
    <name type="scientific">Candidatus Segetimicrobium genomatis</name>
    <dbReference type="NCBI Taxonomy" id="2569760"/>
    <lineage>
        <taxon>Bacteria</taxon>
        <taxon>Bacillati</taxon>
        <taxon>Candidatus Sysuimicrobiota</taxon>
        <taxon>Candidatus Sysuimicrobiia</taxon>
        <taxon>Candidatus Sysuimicrobiales</taxon>
        <taxon>Candidatus Segetimicrobiaceae</taxon>
        <taxon>Candidatus Segetimicrobium</taxon>
    </lineage>
</organism>
<feature type="binding site" evidence="8">
    <location>
        <position position="184"/>
    </location>
    <ligand>
        <name>substrate</name>
    </ligand>
</feature>
<evidence type="ECO:0000313" key="10">
    <source>
        <dbReference type="EMBL" id="TMJ00730.1"/>
    </source>
</evidence>
<dbReference type="NCBIfam" id="TIGR00329">
    <property type="entry name" value="gcp_kae1"/>
    <property type="match status" value="1"/>
</dbReference>
<protein>
    <recommendedName>
        <fullName evidence="8">tRNA N6-adenosine threonylcarbamoyltransferase</fullName>
        <ecNumber evidence="8">2.3.1.234</ecNumber>
    </recommendedName>
    <alternativeName>
        <fullName evidence="8">N6-L-threonylcarbamoyladenine synthase</fullName>
        <shortName evidence="8">t(6)A synthase</shortName>
    </alternativeName>
    <alternativeName>
        <fullName evidence="8">t(6)A37 threonylcarbamoyladenosine biosynthesis protein TsaD</fullName>
    </alternativeName>
    <alternativeName>
        <fullName evidence="8">tRNA threonylcarbamoyladenosine biosynthesis protein TsaD</fullName>
    </alternativeName>
</protein>
<dbReference type="Pfam" id="PF00814">
    <property type="entry name" value="TsaD"/>
    <property type="match status" value="1"/>
</dbReference>
<dbReference type="Gene3D" id="3.30.420.40">
    <property type="match status" value="2"/>
</dbReference>
<comment type="function">
    <text evidence="8">Required for the formation of a threonylcarbamoyl group on adenosine at position 37 (t(6)A37) in tRNAs that read codons beginning with adenine. Is involved in the transfer of the threonylcarbamoyl moiety of threonylcarbamoyl-AMP (TC-AMP) to the N6 group of A37, together with TsaE and TsaB. TsaD likely plays a direct catalytic role in this reaction.</text>
</comment>
<evidence type="ECO:0000256" key="3">
    <source>
        <dbReference type="ARBA" id="ARBA00022694"/>
    </source>
</evidence>
<dbReference type="InterPro" id="IPR022496">
    <property type="entry name" value="T6A_TsaB"/>
</dbReference>
<evidence type="ECO:0000256" key="7">
    <source>
        <dbReference type="ARBA" id="ARBA00048117"/>
    </source>
</evidence>
<dbReference type="CDD" id="cd24133">
    <property type="entry name" value="ASKHA_NBD_TsaD_bac"/>
    <property type="match status" value="1"/>
</dbReference>
<dbReference type="InterPro" id="IPR000905">
    <property type="entry name" value="Gcp-like_dom"/>
</dbReference>
<dbReference type="SUPFAM" id="SSF53067">
    <property type="entry name" value="Actin-like ATPase domain"/>
    <property type="match status" value="1"/>
</dbReference>
<dbReference type="GO" id="GO:0005737">
    <property type="term" value="C:cytoplasm"/>
    <property type="evidence" value="ECO:0007669"/>
    <property type="project" value="UniProtKB-SubCell"/>
</dbReference>
<feature type="binding site" evidence="8">
    <location>
        <position position="115"/>
    </location>
    <ligand>
        <name>Fe cation</name>
        <dbReference type="ChEBI" id="CHEBI:24875"/>
    </ligand>
</feature>
<dbReference type="GO" id="GO:0005506">
    <property type="term" value="F:iron ion binding"/>
    <property type="evidence" value="ECO:0007669"/>
    <property type="project" value="UniProtKB-UniRule"/>
</dbReference>
<feature type="domain" description="Gcp-like" evidence="9">
    <location>
        <begin position="25"/>
        <end position="314"/>
    </location>
</feature>
<feature type="binding site" evidence="8">
    <location>
        <position position="308"/>
    </location>
    <ligand>
        <name>Fe cation</name>
        <dbReference type="ChEBI" id="CHEBI:24875"/>
    </ligand>
</feature>
<dbReference type="GO" id="GO:0002949">
    <property type="term" value="P:tRNA threonylcarbamoyladenosine modification"/>
    <property type="evidence" value="ECO:0007669"/>
    <property type="project" value="UniProtKB-UniRule"/>
</dbReference>
<dbReference type="InterPro" id="IPR043129">
    <property type="entry name" value="ATPase_NBD"/>
</dbReference>
<feature type="binding site" evidence="8">
    <location>
        <position position="280"/>
    </location>
    <ligand>
        <name>substrate</name>
    </ligand>
</feature>
<comment type="subcellular location">
    <subcellularLocation>
        <location evidence="8">Cytoplasm</location>
    </subcellularLocation>
</comment>
<dbReference type="EMBL" id="VBAL01000111">
    <property type="protein sequence ID" value="TMJ00730.1"/>
    <property type="molecule type" value="Genomic_DNA"/>
</dbReference>
<comment type="cofactor">
    <cofactor evidence="8">
        <name>Fe(2+)</name>
        <dbReference type="ChEBI" id="CHEBI:29033"/>
    </cofactor>
    <text evidence="8">Binds 1 Fe(2+) ion per subunit.</text>
</comment>
<dbReference type="NCBIfam" id="TIGR03723">
    <property type="entry name" value="T6A_TsaD_YgjD"/>
    <property type="match status" value="1"/>
</dbReference>
<evidence type="ECO:0000256" key="5">
    <source>
        <dbReference type="ARBA" id="ARBA00023004"/>
    </source>
</evidence>
<feature type="binding site" evidence="8">
    <location>
        <position position="111"/>
    </location>
    <ligand>
        <name>Fe cation</name>
        <dbReference type="ChEBI" id="CHEBI:24875"/>
    </ligand>
</feature>
<evidence type="ECO:0000256" key="1">
    <source>
        <dbReference type="ARBA" id="ARBA00022490"/>
    </source>
</evidence>
<reference evidence="10 11" key="1">
    <citation type="journal article" date="2019" name="Nat. Microbiol.">
        <title>Mediterranean grassland soil C-N compound turnover is dependent on rainfall and depth, and is mediated by genomically divergent microorganisms.</title>
        <authorList>
            <person name="Diamond S."/>
            <person name="Andeer P.F."/>
            <person name="Li Z."/>
            <person name="Crits-Christoph A."/>
            <person name="Burstein D."/>
            <person name="Anantharaman K."/>
            <person name="Lane K.R."/>
            <person name="Thomas B.C."/>
            <person name="Pan C."/>
            <person name="Northen T.R."/>
            <person name="Banfield J.F."/>
        </authorList>
    </citation>
    <scope>NUCLEOTIDE SEQUENCE [LARGE SCALE GENOMIC DNA]</scope>
    <source>
        <strain evidence="10">NP_4</strain>
    </source>
</reference>
<keyword evidence="6 8" id="KW-0012">Acyltransferase</keyword>
<keyword evidence="5 8" id="KW-0408">Iron</keyword>
<dbReference type="InterPro" id="IPR022450">
    <property type="entry name" value="TsaD"/>
</dbReference>
<evidence type="ECO:0000313" key="11">
    <source>
        <dbReference type="Proteomes" id="UP000319353"/>
    </source>
</evidence>
<dbReference type="PROSITE" id="PS01016">
    <property type="entry name" value="GLYCOPROTEASE"/>
    <property type="match status" value="1"/>
</dbReference>
<dbReference type="GO" id="GO:0061711">
    <property type="term" value="F:tRNA N(6)-L-threonylcarbamoyladenine synthase activity"/>
    <property type="evidence" value="ECO:0007669"/>
    <property type="project" value="UniProtKB-EC"/>
</dbReference>
<feature type="binding site" evidence="8">
    <location>
        <position position="180"/>
    </location>
    <ligand>
        <name>substrate</name>
    </ligand>
</feature>
<dbReference type="EC" id="2.3.1.234" evidence="8"/>
<dbReference type="PANTHER" id="PTHR11735">
    <property type="entry name" value="TRNA N6-ADENOSINE THREONYLCARBAMOYLTRANSFERASE"/>
    <property type="match status" value="1"/>
</dbReference>
<dbReference type="PANTHER" id="PTHR11735:SF6">
    <property type="entry name" value="TRNA N6-ADENOSINE THREONYLCARBAMOYLTRANSFERASE, MITOCHONDRIAL"/>
    <property type="match status" value="1"/>
</dbReference>
<dbReference type="InterPro" id="IPR017860">
    <property type="entry name" value="Peptidase_M22_CS"/>
</dbReference>
<dbReference type="PRINTS" id="PR00789">
    <property type="entry name" value="OSIALOPTASE"/>
</dbReference>
<dbReference type="HAMAP" id="MF_01445">
    <property type="entry name" value="TsaD"/>
    <property type="match status" value="1"/>
</dbReference>
<evidence type="ECO:0000256" key="2">
    <source>
        <dbReference type="ARBA" id="ARBA00022679"/>
    </source>
</evidence>
<dbReference type="Proteomes" id="UP000319353">
    <property type="component" value="Unassembled WGS sequence"/>
</dbReference>
<evidence type="ECO:0000256" key="6">
    <source>
        <dbReference type="ARBA" id="ARBA00023315"/>
    </source>
</evidence>
<comment type="catalytic activity">
    <reaction evidence="7 8">
        <text>L-threonylcarbamoyladenylate + adenosine(37) in tRNA = N(6)-L-threonylcarbamoyladenosine(37) in tRNA + AMP + H(+)</text>
        <dbReference type="Rhea" id="RHEA:37059"/>
        <dbReference type="Rhea" id="RHEA-COMP:10162"/>
        <dbReference type="Rhea" id="RHEA-COMP:10163"/>
        <dbReference type="ChEBI" id="CHEBI:15378"/>
        <dbReference type="ChEBI" id="CHEBI:73682"/>
        <dbReference type="ChEBI" id="CHEBI:74411"/>
        <dbReference type="ChEBI" id="CHEBI:74418"/>
        <dbReference type="ChEBI" id="CHEBI:456215"/>
        <dbReference type="EC" id="2.3.1.234"/>
    </reaction>
</comment>
<keyword evidence="1 8" id="KW-0963">Cytoplasm</keyword>
<comment type="caution">
    <text evidence="10">The sequence shown here is derived from an EMBL/GenBank/DDBJ whole genome shotgun (WGS) entry which is preliminary data.</text>
</comment>
<gene>
    <name evidence="8 10" type="primary">tsaD</name>
    <name evidence="10" type="ORF">E6H01_08485</name>
</gene>
<keyword evidence="4 8" id="KW-0479">Metal-binding</keyword>
<keyword evidence="3 8" id="KW-0819">tRNA processing</keyword>
<comment type="similarity">
    <text evidence="8">Belongs to the KAE1 / TsaD family.</text>
</comment>
<dbReference type="NCBIfam" id="TIGR03725">
    <property type="entry name" value="T6A_YeaZ"/>
    <property type="match status" value="1"/>
</dbReference>
<dbReference type="FunFam" id="3.30.420.40:FF:000040">
    <property type="entry name" value="tRNA N6-adenosine threonylcarbamoyltransferase"/>
    <property type="match status" value="1"/>
</dbReference>
<name>A0A537KYA5_9BACT</name>
<keyword evidence="2 8" id="KW-0808">Transferase</keyword>